<dbReference type="Pfam" id="PF01614">
    <property type="entry name" value="IclR_C"/>
    <property type="match status" value="1"/>
</dbReference>
<evidence type="ECO:0008006" key="8">
    <source>
        <dbReference type="Google" id="ProtNLM"/>
    </source>
</evidence>
<dbReference type="InterPro" id="IPR029016">
    <property type="entry name" value="GAF-like_dom_sf"/>
</dbReference>
<dbReference type="Gene3D" id="3.30.450.40">
    <property type="match status" value="1"/>
</dbReference>
<dbReference type="Pfam" id="PF09339">
    <property type="entry name" value="HTH_IclR"/>
    <property type="match status" value="1"/>
</dbReference>
<dbReference type="PANTHER" id="PTHR30136">
    <property type="entry name" value="HELIX-TURN-HELIX TRANSCRIPTIONAL REGULATOR, ICLR FAMILY"/>
    <property type="match status" value="1"/>
</dbReference>
<dbReference type="InterPro" id="IPR005471">
    <property type="entry name" value="Tscrpt_reg_IclR_N"/>
</dbReference>
<dbReference type="GO" id="GO:0003677">
    <property type="term" value="F:DNA binding"/>
    <property type="evidence" value="ECO:0007669"/>
    <property type="project" value="UniProtKB-KW"/>
</dbReference>
<keyword evidence="3" id="KW-0804">Transcription</keyword>
<protein>
    <recommendedName>
        <fullName evidence="8">IclR family transcriptional regulator</fullName>
    </recommendedName>
</protein>
<keyword evidence="2" id="KW-0238">DNA-binding</keyword>
<dbReference type="KEGG" id="cman:A9D14_01050"/>
<keyword evidence="7" id="KW-1185">Reference proteome</keyword>
<proteinExistence type="predicted"/>
<dbReference type="STRING" id="450378.GCA_001661675_00211"/>
<sequence>MAKDIAGLEGRRRGIQSVEIGLRILKTMAGLGTSAPLGAIAQACGMASPQVHRYLQSLLVEGMAQQDPKSGRYDLGPAALSLGLATLARADAFKMADEAVREFSRETGLTVQMAALGPLGPTIVRWIMGRPPVLTSFNVGTVLPLTGSATGQVFLAFMPEEETEGLLKQEKREASLDDASISGIRTAVRSRGFGCVEGDMVPGLRATAYPIFDLQGRIPLTATVLQPSRPTLHGILDGVPEMAELCLALSRELGWSGDLPG</sequence>
<organism evidence="6 7">
    <name type="scientific">Croceicoccus marinus</name>
    <dbReference type="NCBI Taxonomy" id="450378"/>
    <lineage>
        <taxon>Bacteria</taxon>
        <taxon>Pseudomonadati</taxon>
        <taxon>Pseudomonadota</taxon>
        <taxon>Alphaproteobacteria</taxon>
        <taxon>Sphingomonadales</taxon>
        <taxon>Erythrobacteraceae</taxon>
        <taxon>Croceicoccus</taxon>
    </lineage>
</organism>
<accession>A0A1Z1F8A2</accession>
<evidence type="ECO:0000256" key="3">
    <source>
        <dbReference type="ARBA" id="ARBA00023163"/>
    </source>
</evidence>
<gene>
    <name evidence="6" type="ORF">A9D14_01050</name>
</gene>
<dbReference type="PROSITE" id="PS51078">
    <property type="entry name" value="ICLR_ED"/>
    <property type="match status" value="1"/>
</dbReference>
<dbReference type="SMART" id="SM00346">
    <property type="entry name" value="HTH_ICLR"/>
    <property type="match status" value="1"/>
</dbReference>
<evidence type="ECO:0000313" key="6">
    <source>
        <dbReference type="EMBL" id="ARU15020.1"/>
    </source>
</evidence>
<keyword evidence="1" id="KW-0805">Transcription regulation</keyword>
<dbReference type="AlphaFoldDB" id="A0A1Z1F8A2"/>
<evidence type="ECO:0000259" key="5">
    <source>
        <dbReference type="PROSITE" id="PS51078"/>
    </source>
</evidence>
<evidence type="ECO:0000259" key="4">
    <source>
        <dbReference type="PROSITE" id="PS51077"/>
    </source>
</evidence>
<dbReference type="SUPFAM" id="SSF46785">
    <property type="entry name" value="Winged helix' DNA-binding domain"/>
    <property type="match status" value="1"/>
</dbReference>
<dbReference type="Gene3D" id="1.10.10.10">
    <property type="entry name" value="Winged helix-like DNA-binding domain superfamily/Winged helix DNA-binding domain"/>
    <property type="match status" value="1"/>
</dbReference>
<evidence type="ECO:0000256" key="2">
    <source>
        <dbReference type="ARBA" id="ARBA00023125"/>
    </source>
</evidence>
<dbReference type="FunFam" id="1.10.10.10:FF:000056">
    <property type="entry name" value="IclR family transcriptional regulator"/>
    <property type="match status" value="1"/>
</dbReference>
<dbReference type="InterPro" id="IPR036390">
    <property type="entry name" value="WH_DNA-bd_sf"/>
</dbReference>
<dbReference type="InterPro" id="IPR050707">
    <property type="entry name" value="HTH_MetabolicPath_Reg"/>
</dbReference>
<dbReference type="InterPro" id="IPR014757">
    <property type="entry name" value="Tscrpt_reg_IclR_C"/>
</dbReference>
<dbReference type="RefSeq" id="WP_066842219.1">
    <property type="nucleotide sequence ID" value="NZ_CP019602.1"/>
</dbReference>
<evidence type="ECO:0000256" key="1">
    <source>
        <dbReference type="ARBA" id="ARBA00023015"/>
    </source>
</evidence>
<dbReference type="InterPro" id="IPR036388">
    <property type="entry name" value="WH-like_DNA-bd_sf"/>
</dbReference>
<feature type="domain" description="HTH iclR-type" evidence="4">
    <location>
        <begin position="15"/>
        <end position="77"/>
    </location>
</feature>
<name>A0A1Z1F8A2_9SPHN</name>
<dbReference type="PROSITE" id="PS51077">
    <property type="entry name" value="HTH_ICLR"/>
    <property type="match status" value="1"/>
</dbReference>
<evidence type="ECO:0000313" key="7">
    <source>
        <dbReference type="Proteomes" id="UP000195807"/>
    </source>
</evidence>
<dbReference type="GO" id="GO:0045892">
    <property type="term" value="P:negative regulation of DNA-templated transcription"/>
    <property type="evidence" value="ECO:0007669"/>
    <property type="project" value="TreeGrafter"/>
</dbReference>
<dbReference type="PANTHER" id="PTHR30136:SF8">
    <property type="entry name" value="TRANSCRIPTIONAL REGULATORY PROTEIN"/>
    <property type="match status" value="1"/>
</dbReference>
<feature type="domain" description="IclR-ED" evidence="5">
    <location>
        <begin position="78"/>
        <end position="255"/>
    </location>
</feature>
<reference evidence="6 7" key="1">
    <citation type="submission" date="2017-01" db="EMBL/GenBank/DDBJ databases">
        <title>Complete genome sequence of esterase-producing bacterium Croceicoccus marinus E4A9.</title>
        <authorList>
            <person name="Wu Y.-H."/>
            <person name="Cheng H."/>
            <person name="Xu L."/>
            <person name="Huo Y.-Y."/>
            <person name="Wang C.-S."/>
            <person name="Xu X.-W."/>
        </authorList>
    </citation>
    <scope>NUCLEOTIDE SEQUENCE [LARGE SCALE GENOMIC DNA]</scope>
    <source>
        <strain evidence="6 7">E4A9</strain>
    </source>
</reference>
<dbReference type="GO" id="GO:0003700">
    <property type="term" value="F:DNA-binding transcription factor activity"/>
    <property type="evidence" value="ECO:0007669"/>
    <property type="project" value="TreeGrafter"/>
</dbReference>
<dbReference type="Proteomes" id="UP000195807">
    <property type="component" value="Chromosome"/>
</dbReference>
<dbReference type="OrthoDB" id="6057486at2"/>
<dbReference type="SUPFAM" id="SSF55781">
    <property type="entry name" value="GAF domain-like"/>
    <property type="match status" value="1"/>
</dbReference>
<dbReference type="EMBL" id="CP019602">
    <property type="protein sequence ID" value="ARU15020.1"/>
    <property type="molecule type" value="Genomic_DNA"/>
</dbReference>